<gene>
    <name evidence="1" type="ORF">C5F48_13880</name>
</gene>
<dbReference type="OrthoDB" id="9804233at2"/>
<dbReference type="RefSeq" id="WP_107664502.1">
    <property type="nucleotide sequence ID" value="NZ_PZKG01000065.1"/>
</dbReference>
<sequence>MQNTSATLSYEAPKLNVHGSLEDMTQGSSVGNSLDAAFPVGTPRGDLTFS</sequence>
<dbReference type="Proteomes" id="UP000241010">
    <property type="component" value="Unassembled WGS sequence"/>
</dbReference>
<evidence type="ECO:0000313" key="1">
    <source>
        <dbReference type="EMBL" id="PTE21110.1"/>
    </source>
</evidence>
<comment type="caution">
    <text evidence="1">The sequence shown here is derived from an EMBL/GenBank/DDBJ whole genome shotgun (WGS) entry which is preliminary data.</text>
</comment>
<name>A0A2T4JT72_9RHOB</name>
<keyword evidence="2" id="KW-1185">Reference proteome</keyword>
<dbReference type="NCBIfam" id="NF033521">
    <property type="entry name" value="lasso_leader_L3"/>
    <property type="match status" value="1"/>
</dbReference>
<organism evidence="1 2">
    <name type="scientific">Cereibacter changlensis JA139</name>
    <dbReference type="NCBI Taxonomy" id="1188249"/>
    <lineage>
        <taxon>Bacteria</taxon>
        <taxon>Pseudomonadati</taxon>
        <taxon>Pseudomonadota</taxon>
        <taxon>Alphaproteobacteria</taxon>
        <taxon>Rhodobacterales</taxon>
        <taxon>Paracoccaceae</taxon>
        <taxon>Cereibacter</taxon>
    </lineage>
</organism>
<dbReference type="EMBL" id="PZKG01000065">
    <property type="protein sequence ID" value="PTE21110.1"/>
    <property type="molecule type" value="Genomic_DNA"/>
</dbReference>
<accession>A0A2T4JT72</accession>
<dbReference type="AlphaFoldDB" id="A0A2T4JT72"/>
<evidence type="ECO:0008006" key="3">
    <source>
        <dbReference type="Google" id="ProtNLM"/>
    </source>
</evidence>
<reference evidence="1 2" key="1">
    <citation type="submission" date="2018-03" db="EMBL/GenBank/DDBJ databases">
        <title>Cereibacter changlensis.</title>
        <authorList>
            <person name="Meyer T.E."/>
            <person name="Miller S."/>
            <person name="Lodha T."/>
            <person name="Gandham S."/>
            <person name="Chintalapati S."/>
            <person name="Chintalapati V.R."/>
        </authorList>
    </citation>
    <scope>NUCLEOTIDE SEQUENCE [LARGE SCALE GENOMIC DNA]</scope>
    <source>
        <strain evidence="1 2">JA139</strain>
    </source>
</reference>
<proteinExistence type="predicted"/>
<evidence type="ECO:0000313" key="2">
    <source>
        <dbReference type="Proteomes" id="UP000241010"/>
    </source>
</evidence>
<protein>
    <recommendedName>
        <fullName evidence="3">Lasso RiPP family leader peptide-containing protein</fullName>
    </recommendedName>
</protein>